<comment type="caution">
    <text evidence="4">The sequence shown here is derived from an EMBL/GenBank/DDBJ whole genome shotgun (WGS) entry which is preliminary data.</text>
</comment>
<feature type="signal peptide" evidence="3">
    <location>
        <begin position="1"/>
        <end position="23"/>
    </location>
</feature>
<feature type="repeat" description="TPR" evidence="1">
    <location>
        <begin position="224"/>
        <end position="257"/>
    </location>
</feature>
<gene>
    <name evidence="4" type="ORF">FJM65_10370</name>
</gene>
<dbReference type="PROSITE" id="PS50293">
    <property type="entry name" value="TPR_REGION"/>
    <property type="match status" value="1"/>
</dbReference>
<protein>
    <submittedName>
        <fullName evidence="4">Tetratricopeptide repeat protein</fullName>
    </submittedName>
</protein>
<dbReference type="InterPro" id="IPR011990">
    <property type="entry name" value="TPR-like_helical_dom_sf"/>
</dbReference>
<keyword evidence="1" id="KW-0802">TPR repeat</keyword>
<dbReference type="PROSITE" id="PS50005">
    <property type="entry name" value="TPR"/>
    <property type="match status" value="3"/>
</dbReference>
<dbReference type="RefSeq" id="WP_140621455.1">
    <property type="nucleotide sequence ID" value="NZ_VFRQ01000005.1"/>
</dbReference>
<dbReference type="Pfam" id="PF13181">
    <property type="entry name" value="TPR_8"/>
    <property type="match status" value="1"/>
</dbReference>
<dbReference type="SUPFAM" id="SSF48452">
    <property type="entry name" value="TPR-like"/>
    <property type="match status" value="3"/>
</dbReference>
<dbReference type="EMBL" id="VFRQ01000005">
    <property type="protein sequence ID" value="TPE43832.1"/>
    <property type="molecule type" value="Genomic_DNA"/>
</dbReference>
<dbReference type="PANTHER" id="PTHR12558:SF13">
    <property type="entry name" value="CELL DIVISION CYCLE PROTEIN 27 HOMOLOG"/>
    <property type="match status" value="1"/>
</dbReference>
<feature type="chain" id="PRO_5021393095" evidence="3">
    <location>
        <begin position="24"/>
        <end position="585"/>
    </location>
</feature>
<dbReference type="PANTHER" id="PTHR12558">
    <property type="entry name" value="CELL DIVISION CYCLE 16,23,27"/>
    <property type="match status" value="1"/>
</dbReference>
<dbReference type="AlphaFoldDB" id="A0A501W4W5"/>
<feature type="repeat" description="TPR" evidence="1">
    <location>
        <begin position="122"/>
        <end position="155"/>
    </location>
</feature>
<dbReference type="Pfam" id="PF13432">
    <property type="entry name" value="TPR_16"/>
    <property type="match status" value="3"/>
</dbReference>
<sequence length="585" mass="66936">MNTFRNFILATCCLALVATHQSAAQSSKRKKAKAAQEAPAPQAPAPSEHDKQVSEALFLDGMKYFMLEDYQQALQLFQKAYTVTPNNAALNYKIGETYLHLKEFKSAMPFALAASNLEKTNAYYYLLLAQLYSEQQQFNAAAQAFNDLLRNVPNSNEYLFNLADLYLAQSRYDDALRTYDRIEKEFGEMEQLLVNRQQIYLRQKNVDKAIAEGEKLLKANPSEMNYFLSQAELYNAARRPEEAITTLNKALRLDPNNPFAHLMLSDLNRQQGKLEESEKQVKLAFASANLDIDTKVRILVDFIRQLPNPQIEPLALELVDLTIEKHPDEAKAYAVAADLQTIVGQKETARNNYLEAVKLDDSHFKIWQQIVLLDAELEDPAAMVKHAEQALELFPNQAVFWFYSGTGHLIEKNFEKAVKSLEYGKRLSLNEPELEMQFNMQLGDSYNSLKDYTKSDAAYEAVLAQDADNEHVLNNYSYFLSMRGEKLDQARQMSERLVKQHPTNPTYLDTHAWVLYKQGNYSEARKYLEQAVAISDDATIVEHYGDVLFKLGKKEEAVSQWQKAKLKGEASAFIDRKIKEKKLYE</sequence>
<dbReference type="Proteomes" id="UP000316727">
    <property type="component" value="Unassembled WGS sequence"/>
</dbReference>
<proteinExistence type="predicted"/>
<dbReference type="Pfam" id="PF12895">
    <property type="entry name" value="ANAPC3"/>
    <property type="match status" value="1"/>
</dbReference>
<evidence type="ECO:0000313" key="5">
    <source>
        <dbReference type="Proteomes" id="UP000316727"/>
    </source>
</evidence>
<dbReference type="SMART" id="SM00028">
    <property type="entry name" value="TPR"/>
    <property type="match status" value="11"/>
</dbReference>
<reference evidence="4 5" key="1">
    <citation type="submission" date="2019-06" db="EMBL/GenBank/DDBJ databases">
        <title>A novel bacterium of genus Pontibacter, isolated from marine sediment.</title>
        <authorList>
            <person name="Huang H."/>
            <person name="Mo K."/>
            <person name="Hu Y."/>
        </authorList>
    </citation>
    <scope>NUCLEOTIDE SEQUENCE [LARGE SCALE GENOMIC DNA]</scope>
    <source>
        <strain evidence="4 5">HB172049</strain>
    </source>
</reference>
<name>A0A501W4W5_9BACT</name>
<dbReference type="InterPro" id="IPR019734">
    <property type="entry name" value="TPR_rpt"/>
</dbReference>
<keyword evidence="5" id="KW-1185">Reference proteome</keyword>
<keyword evidence="3" id="KW-0732">Signal</keyword>
<evidence type="ECO:0000256" key="2">
    <source>
        <dbReference type="SAM" id="MobiDB-lite"/>
    </source>
</evidence>
<dbReference type="Gene3D" id="1.25.40.10">
    <property type="entry name" value="Tetratricopeptide repeat domain"/>
    <property type="match status" value="4"/>
</dbReference>
<evidence type="ECO:0000256" key="1">
    <source>
        <dbReference type="PROSITE-ProRule" id="PRU00339"/>
    </source>
</evidence>
<feature type="region of interest" description="Disordered" evidence="2">
    <location>
        <begin position="27"/>
        <end position="51"/>
    </location>
</feature>
<evidence type="ECO:0000256" key="3">
    <source>
        <dbReference type="SAM" id="SignalP"/>
    </source>
</evidence>
<feature type="repeat" description="TPR" evidence="1">
    <location>
        <begin position="54"/>
        <end position="87"/>
    </location>
</feature>
<evidence type="ECO:0000313" key="4">
    <source>
        <dbReference type="EMBL" id="TPE43832.1"/>
    </source>
</evidence>
<accession>A0A501W4W5</accession>
<organism evidence="4 5">
    <name type="scientific">Pontibacter mangrovi</name>
    <dbReference type="NCBI Taxonomy" id="2589816"/>
    <lineage>
        <taxon>Bacteria</taxon>
        <taxon>Pseudomonadati</taxon>
        <taxon>Bacteroidota</taxon>
        <taxon>Cytophagia</taxon>
        <taxon>Cytophagales</taxon>
        <taxon>Hymenobacteraceae</taxon>
        <taxon>Pontibacter</taxon>
    </lineage>
</organism>
<dbReference type="OrthoDB" id="9814220at2"/>